<dbReference type="InterPro" id="IPR044152">
    <property type="entry name" value="YqjM-like"/>
</dbReference>
<dbReference type="InterPro" id="IPR013785">
    <property type="entry name" value="Aldolase_TIM"/>
</dbReference>
<dbReference type="Gene3D" id="3.20.20.70">
    <property type="entry name" value="Aldolase class I"/>
    <property type="match status" value="1"/>
</dbReference>
<protein>
    <submittedName>
        <fullName evidence="7">2,4-dienoyl-CoA reductase-like NADH-dependent reductase (Old Yellow Enzyme family)</fullName>
    </submittedName>
</protein>
<dbReference type="OrthoDB" id="9784632at2"/>
<dbReference type="PANTHER" id="PTHR43303:SF4">
    <property type="entry name" value="NADPH DEHYDROGENASE C23G7.10C-RELATED"/>
    <property type="match status" value="1"/>
</dbReference>
<keyword evidence="5" id="KW-0560">Oxidoreductase</keyword>
<dbReference type="GO" id="GO:0003959">
    <property type="term" value="F:NADPH dehydrogenase activity"/>
    <property type="evidence" value="ECO:0007669"/>
    <property type="project" value="InterPro"/>
</dbReference>
<dbReference type="PANTHER" id="PTHR43303">
    <property type="entry name" value="NADPH DEHYDROGENASE C23G7.10C-RELATED"/>
    <property type="match status" value="1"/>
</dbReference>
<proteinExistence type="predicted"/>
<evidence type="ECO:0000256" key="5">
    <source>
        <dbReference type="ARBA" id="ARBA00023002"/>
    </source>
</evidence>
<dbReference type="EMBL" id="VLKU01000010">
    <property type="protein sequence ID" value="TWI31286.1"/>
    <property type="molecule type" value="Genomic_DNA"/>
</dbReference>
<dbReference type="GO" id="GO:0050661">
    <property type="term" value="F:NADP binding"/>
    <property type="evidence" value="ECO:0007669"/>
    <property type="project" value="InterPro"/>
</dbReference>
<evidence type="ECO:0000313" key="7">
    <source>
        <dbReference type="EMBL" id="TWI31286.1"/>
    </source>
</evidence>
<dbReference type="Proteomes" id="UP000316225">
    <property type="component" value="Unassembled WGS sequence"/>
</dbReference>
<evidence type="ECO:0000256" key="1">
    <source>
        <dbReference type="ARBA" id="ARBA00001917"/>
    </source>
</evidence>
<comment type="cofactor">
    <cofactor evidence="1">
        <name>FMN</name>
        <dbReference type="ChEBI" id="CHEBI:58210"/>
    </cofactor>
</comment>
<sequence length="405" mass="43965">MTQDVKLFSELTLRGVTLRNRVVISPMGTYVAENGRLQPFHHTHYPAFAMGGAGLVMVEQTSITRRGRITNGDLGMWEDGQIEGMRALTSHVKSYGAKIGIQLNHGGRKSSMQRAFRGNGPLTERDLAAGEEIWTPLAPSAIPLGEGWQMPEAITLAQLDGLRDAWVAAAKRAVLAGFDLIEVHMAHGYLLQNFLSPLANQRGDDYGGSLENRMRFPLEVVRAVRAVVPASMPIFARISATDWIEGGWTLEDSVALSRELKAAGVDVVDCSSGGNLRTGATNSSLGRGPGYQVPFAEHIRAEVGMATAAVGMIRTPEFAEQILQEGRADLICIARQALFDPFWAHHAAEQLGANNGFADWPPQYGWWLEKWAKALSANGETPMGPEVFATIPAAPSVARVEERQA</sequence>
<evidence type="ECO:0000256" key="4">
    <source>
        <dbReference type="ARBA" id="ARBA00022857"/>
    </source>
</evidence>
<gene>
    <name evidence="7" type="ORF">IQ24_03144</name>
</gene>
<keyword evidence="8" id="KW-1185">Reference proteome</keyword>
<reference evidence="7 8" key="1">
    <citation type="journal article" date="2015" name="Stand. Genomic Sci.">
        <title>Genomic Encyclopedia of Bacterial and Archaeal Type Strains, Phase III: the genomes of soil and plant-associated and newly described type strains.</title>
        <authorList>
            <person name="Whitman W.B."/>
            <person name="Woyke T."/>
            <person name="Klenk H.P."/>
            <person name="Zhou Y."/>
            <person name="Lilburn T.G."/>
            <person name="Beck B.J."/>
            <person name="De Vos P."/>
            <person name="Vandamme P."/>
            <person name="Eisen J.A."/>
            <person name="Garrity G."/>
            <person name="Hugenholtz P."/>
            <person name="Kyrpides N.C."/>
        </authorList>
    </citation>
    <scope>NUCLEOTIDE SEQUENCE [LARGE SCALE GENOMIC DNA]</scope>
    <source>
        <strain evidence="7 8">CGMCC 1.5364</strain>
    </source>
</reference>
<evidence type="ECO:0000256" key="2">
    <source>
        <dbReference type="ARBA" id="ARBA00022630"/>
    </source>
</evidence>
<keyword evidence="2" id="KW-0285">Flavoprotein</keyword>
<evidence type="ECO:0000256" key="3">
    <source>
        <dbReference type="ARBA" id="ARBA00022643"/>
    </source>
</evidence>
<keyword evidence="4" id="KW-0521">NADP</keyword>
<dbReference type="SUPFAM" id="SSF51395">
    <property type="entry name" value="FMN-linked oxidoreductases"/>
    <property type="match status" value="1"/>
</dbReference>
<dbReference type="CDD" id="cd02932">
    <property type="entry name" value="OYE_YqiM_FMN"/>
    <property type="match status" value="1"/>
</dbReference>
<dbReference type="RefSeq" id="WP_145399226.1">
    <property type="nucleotide sequence ID" value="NZ_VLKU01000010.1"/>
</dbReference>
<accession>A0A562NGM3</accession>
<organism evidence="7 8">
    <name type="scientific">Paracoccus sulfuroxidans</name>
    <dbReference type="NCBI Taxonomy" id="384678"/>
    <lineage>
        <taxon>Bacteria</taxon>
        <taxon>Pseudomonadati</taxon>
        <taxon>Pseudomonadota</taxon>
        <taxon>Alphaproteobacteria</taxon>
        <taxon>Rhodobacterales</taxon>
        <taxon>Paracoccaceae</taxon>
        <taxon>Paracoccus</taxon>
    </lineage>
</organism>
<evidence type="ECO:0000313" key="8">
    <source>
        <dbReference type="Proteomes" id="UP000316225"/>
    </source>
</evidence>
<name>A0A562NGM3_9RHOB</name>
<dbReference type="Pfam" id="PF00724">
    <property type="entry name" value="Oxidored_FMN"/>
    <property type="match status" value="1"/>
</dbReference>
<dbReference type="GO" id="GO:0010181">
    <property type="term" value="F:FMN binding"/>
    <property type="evidence" value="ECO:0007669"/>
    <property type="project" value="InterPro"/>
</dbReference>
<keyword evidence="3" id="KW-0288">FMN</keyword>
<dbReference type="AlphaFoldDB" id="A0A562NGM3"/>
<feature type="domain" description="NADH:flavin oxidoreductase/NADH oxidase N-terminal" evidence="6">
    <location>
        <begin position="6"/>
        <end position="352"/>
    </location>
</feature>
<dbReference type="InterPro" id="IPR001155">
    <property type="entry name" value="OxRdtase_FMN_N"/>
</dbReference>
<comment type="caution">
    <text evidence="7">The sequence shown here is derived from an EMBL/GenBank/DDBJ whole genome shotgun (WGS) entry which is preliminary data.</text>
</comment>
<evidence type="ECO:0000259" key="6">
    <source>
        <dbReference type="Pfam" id="PF00724"/>
    </source>
</evidence>